<dbReference type="EMBL" id="JAOCQJ010000004">
    <property type="protein sequence ID" value="MCT7317351.1"/>
    <property type="molecule type" value="Genomic_DNA"/>
</dbReference>
<evidence type="ECO:0000313" key="4">
    <source>
        <dbReference type="Proteomes" id="UP001164374"/>
    </source>
</evidence>
<dbReference type="Gene3D" id="3.50.50.60">
    <property type="entry name" value="FAD/NAD(P)-binding domain"/>
    <property type="match status" value="1"/>
</dbReference>
<dbReference type="Proteomes" id="UP001164374">
    <property type="component" value="Unassembled WGS sequence"/>
</dbReference>
<dbReference type="Gene3D" id="3.30.70.2450">
    <property type="match status" value="1"/>
</dbReference>
<dbReference type="InterPro" id="IPR036188">
    <property type="entry name" value="FAD/NAD-bd_sf"/>
</dbReference>
<accession>A0AAE3I5N1</accession>
<feature type="domain" description="FAD-binding" evidence="2">
    <location>
        <begin position="8"/>
        <end position="345"/>
    </location>
</feature>
<evidence type="ECO:0000259" key="2">
    <source>
        <dbReference type="Pfam" id="PF01494"/>
    </source>
</evidence>
<dbReference type="InterPro" id="IPR050631">
    <property type="entry name" value="PheA/TfdB_FAD_monoxygenase"/>
</dbReference>
<dbReference type="AlphaFoldDB" id="A0AAE3I5N1"/>
<dbReference type="EC" id="1.14.13.127" evidence="3"/>
<evidence type="ECO:0000256" key="1">
    <source>
        <dbReference type="ARBA" id="ARBA00023002"/>
    </source>
</evidence>
<evidence type="ECO:0000313" key="3">
    <source>
        <dbReference type="EMBL" id="MCT7317351.1"/>
    </source>
</evidence>
<dbReference type="NCBIfam" id="NF004829">
    <property type="entry name" value="PRK06183.1-3"/>
    <property type="match status" value="1"/>
</dbReference>
<dbReference type="PRINTS" id="PR00420">
    <property type="entry name" value="RNGMNOXGNASE"/>
</dbReference>
<dbReference type="RefSeq" id="WP_260800083.1">
    <property type="nucleotide sequence ID" value="NZ_JAOCQJ010000004.1"/>
</dbReference>
<dbReference type="PANTHER" id="PTHR43476">
    <property type="entry name" value="3-(3-HYDROXY-PHENYL)PROPIONATE/3-HYDROXYCINNAMIC ACID HYDROXYLASE"/>
    <property type="match status" value="1"/>
</dbReference>
<organism evidence="3 4">
    <name type="scientific">Ralstonia mojiangensis</name>
    <dbReference type="NCBI Taxonomy" id="2953895"/>
    <lineage>
        <taxon>Bacteria</taxon>
        <taxon>Pseudomonadati</taxon>
        <taxon>Pseudomonadota</taxon>
        <taxon>Betaproteobacteria</taxon>
        <taxon>Burkholderiales</taxon>
        <taxon>Burkholderiaceae</taxon>
        <taxon>Ralstonia</taxon>
    </lineage>
</organism>
<comment type="caution">
    <text evidence="3">The sequence shown here is derived from an EMBL/GenBank/DDBJ whole genome shotgun (WGS) entry which is preliminary data.</text>
</comment>
<name>A0AAE3I5N1_9RALS</name>
<gene>
    <name evidence="3" type="ORF">N5I87_15180</name>
</gene>
<dbReference type="InterPro" id="IPR002938">
    <property type="entry name" value="FAD-bd"/>
</dbReference>
<dbReference type="SUPFAM" id="SSF51905">
    <property type="entry name" value="FAD/NAD(P)-binding domain"/>
    <property type="match status" value="1"/>
</dbReference>
<dbReference type="GO" id="GO:0071949">
    <property type="term" value="F:FAD binding"/>
    <property type="evidence" value="ECO:0007669"/>
    <property type="project" value="InterPro"/>
</dbReference>
<dbReference type="Pfam" id="PF01494">
    <property type="entry name" value="FAD_binding_3"/>
    <property type="match status" value="1"/>
</dbReference>
<keyword evidence="1 3" id="KW-0560">Oxidoreductase</keyword>
<proteinExistence type="predicted"/>
<protein>
    <submittedName>
        <fullName evidence="3">Bifunctional 3-(3-hydroxy-phenyl)propionate/3-hydroxycinnamic acid hydroxylase</fullName>
        <ecNumber evidence="3">1.14.13.127</ecNumber>
    </submittedName>
</protein>
<dbReference type="PANTHER" id="PTHR43476:SF3">
    <property type="entry name" value="FAD-BINDING MONOOXYGENASE"/>
    <property type="match status" value="1"/>
</dbReference>
<dbReference type="GO" id="GO:0008688">
    <property type="term" value="F:3-(3-hydroxyphenyl)propionate hydroxylase activity"/>
    <property type="evidence" value="ECO:0007669"/>
    <property type="project" value="UniProtKB-EC"/>
</dbReference>
<reference evidence="3" key="2">
    <citation type="submission" date="2023-02" db="EMBL/GenBank/DDBJ databases">
        <authorList>
            <person name="Lu C.-H."/>
        </authorList>
    </citation>
    <scope>NUCLEOTIDE SEQUENCE</scope>
    <source>
        <strain evidence="3">22TCCZM01-4</strain>
    </source>
</reference>
<dbReference type="GO" id="GO:0019622">
    <property type="term" value="P:3-(3-hydroxy)phenylpropionate catabolic process"/>
    <property type="evidence" value="ECO:0007669"/>
    <property type="project" value="TreeGrafter"/>
</dbReference>
<reference evidence="3" key="1">
    <citation type="journal article" date="2023" name="Front. Microbiol.">
        <title>Ralstonia chuxiongensis sp. nov., Ralstonia mojiangensis sp. nov., and Ralstonia soli sp. nov., isolated from tobacco fields, are three novel species in the family Burkholderiaceae.</title>
        <authorList>
            <person name="Lu C.H."/>
            <person name="Zhang Y.Y."/>
            <person name="Jiang N."/>
            <person name="Chen W."/>
            <person name="Shao X."/>
            <person name="Zhao Z.M."/>
            <person name="Lu W.L."/>
            <person name="Hu X."/>
            <person name="Xi Y.X."/>
            <person name="Zou S.Y."/>
            <person name="Wei Q.J."/>
            <person name="Lin Z.L."/>
            <person name="Gong L."/>
            <person name="Gai X.T."/>
            <person name="Zhang L.Q."/>
            <person name="Li J.Y."/>
            <person name="Jin Y."/>
            <person name="Xia Z.Y."/>
        </authorList>
    </citation>
    <scope>NUCLEOTIDE SEQUENCE</scope>
    <source>
        <strain evidence="3">22TCCZM01-4</strain>
    </source>
</reference>
<sequence>MNKLSIERTSVAIVGGGPNGVAMANMLGLYGIQVVVVEKAPHIIEFPRAVGMDDEALRLFQTMGLADELCRDMIQNVPLRMFKANGKCFADIRPSVREFGWWRRNIFMQQLAEKTLRDGLMRYPHVSLRTSEEAVSLRQYSEGVELDIRRGDGSSYVLDAEYVVAADGGRSAVREMLGVKLQGSTHPMKWLVVDVKNANLEQPCTALNCDPRRPNVCVYLPFNYRRWEFLVYPHENEDEIIRPESIRRLIAPYVSNADDVEIVRARTYTHHSRVADRFTVGRVALIGDAAHLTPPWIGQGLNAGFRDVGNLAWKLAGVMKGKLHPRVLDSYDTERRAHAKAMIDLADLFGAMLMPTRRSVALLRDSFFSLARFAPGLRNYVLQMRFKPMPSYTQGVVMPELSSAVGKMIVQPDVETMDGVRRKLDDVLGTGFCIIGWRCDPQAFMSREDRAYWADLGVRFVQVNRSRSGQSRQARLKSVYDTDSVEDVDNALADWFERYPAPIVLVRPDRYVAGQTDVLGLGQMASRFQEFAPKTTEPVAVEEPANVC</sequence>
<dbReference type="NCBIfam" id="NF004831">
    <property type="entry name" value="PRK06183.1-5"/>
    <property type="match status" value="1"/>
</dbReference>